<gene>
    <name evidence="3" type="ORF">CCUR1050_LOCUS4493</name>
</gene>
<sequence length="248" mass="27649">MSKRWDRFLRYSQRHGIVVHASLFSFSLLILAFYTCVIIAQNRFFPFKVFTLAGVISVDFDVEFYQTLLLPFVAMSFLSSTFYIGRDTFCVSKYVLVQRQPAHQFCYRWAYGVRFSMLTGLTSMSLAIVGMVFLAKRVFGSYDACVETWVPECICGCSTADVKQTIKDTKLVYSRGAKLCMQQLIDTFIPQVYFAIYTTGAALGTLAAAAAFAEQAVDGEDGTTVKLGQSQAEDEDAQAAGSNSDDEF</sequence>
<dbReference type="AlphaFoldDB" id="A0A7S0LZ57"/>
<protein>
    <submittedName>
        <fullName evidence="3">Uncharacterized protein</fullName>
    </submittedName>
</protein>
<accession>A0A7S0LZ57</accession>
<feature type="region of interest" description="Disordered" evidence="1">
    <location>
        <begin position="229"/>
        <end position="248"/>
    </location>
</feature>
<keyword evidence="2" id="KW-1133">Transmembrane helix</keyword>
<name>A0A7S0LZ57_9CRYP</name>
<evidence type="ECO:0000256" key="2">
    <source>
        <dbReference type="SAM" id="Phobius"/>
    </source>
</evidence>
<feature type="transmembrane region" description="Helical" evidence="2">
    <location>
        <begin position="21"/>
        <end position="44"/>
    </location>
</feature>
<organism evidence="3">
    <name type="scientific">Cryptomonas curvata</name>
    <dbReference type="NCBI Taxonomy" id="233186"/>
    <lineage>
        <taxon>Eukaryota</taxon>
        <taxon>Cryptophyceae</taxon>
        <taxon>Cryptomonadales</taxon>
        <taxon>Cryptomonadaceae</taxon>
        <taxon>Cryptomonas</taxon>
    </lineage>
</organism>
<evidence type="ECO:0000313" key="3">
    <source>
        <dbReference type="EMBL" id="CAD8626815.1"/>
    </source>
</evidence>
<feature type="transmembrane region" description="Helical" evidence="2">
    <location>
        <begin position="64"/>
        <end position="84"/>
    </location>
</feature>
<dbReference type="EMBL" id="HBEZ01008063">
    <property type="protein sequence ID" value="CAD8626815.1"/>
    <property type="molecule type" value="Transcribed_RNA"/>
</dbReference>
<proteinExistence type="predicted"/>
<feature type="transmembrane region" description="Helical" evidence="2">
    <location>
        <begin position="115"/>
        <end position="135"/>
    </location>
</feature>
<reference evidence="3" key="1">
    <citation type="submission" date="2021-01" db="EMBL/GenBank/DDBJ databases">
        <authorList>
            <person name="Corre E."/>
            <person name="Pelletier E."/>
            <person name="Niang G."/>
            <person name="Scheremetjew M."/>
            <person name="Finn R."/>
            <person name="Kale V."/>
            <person name="Holt S."/>
            <person name="Cochrane G."/>
            <person name="Meng A."/>
            <person name="Brown T."/>
            <person name="Cohen L."/>
        </authorList>
    </citation>
    <scope>NUCLEOTIDE SEQUENCE</scope>
    <source>
        <strain evidence="3">CCAP979/52</strain>
    </source>
</reference>
<keyword evidence="2" id="KW-0812">Transmembrane</keyword>
<keyword evidence="2" id="KW-0472">Membrane</keyword>
<evidence type="ECO:0000256" key="1">
    <source>
        <dbReference type="SAM" id="MobiDB-lite"/>
    </source>
</evidence>